<accession>A0ABV0MH26</accession>
<organism evidence="1 2">
    <name type="scientific">Goodea atripinnis</name>
    <dbReference type="NCBI Taxonomy" id="208336"/>
    <lineage>
        <taxon>Eukaryota</taxon>
        <taxon>Metazoa</taxon>
        <taxon>Chordata</taxon>
        <taxon>Craniata</taxon>
        <taxon>Vertebrata</taxon>
        <taxon>Euteleostomi</taxon>
        <taxon>Actinopterygii</taxon>
        <taxon>Neopterygii</taxon>
        <taxon>Teleostei</taxon>
        <taxon>Neoteleostei</taxon>
        <taxon>Acanthomorphata</taxon>
        <taxon>Ovalentaria</taxon>
        <taxon>Atherinomorphae</taxon>
        <taxon>Cyprinodontiformes</taxon>
        <taxon>Goodeidae</taxon>
        <taxon>Goodea</taxon>
    </lineage>
</organism>
<dbReference type="PANTHER" id="PTHR15735:SF11">
    <property type="entry name" value="F-BAR AND DOUBLE SH3 DOMAINS PROTEIN 2"/>
    <property type="match status" value="1"/>
</dbReference>
<evidence type="ECO:0000313" key="2">
    <source>
        <dbReference type="Proteomes" id="UP001476798"/>
    </source>
</evidence>
<protein>
    <submittedName>
        <fullName evidence="1">Uncharacterized protein</fullName>
    </submittedName>
</protein>
<feature type="non-terminal residue" evidence="1">
    <location>
        <position position="1"/>
    </location>
</feature>
<sequence>GRIYEHVKDYLVALCRTELEASQATHSTFQFLLEKSSRIIQEFNQQLFMQENPVFHKAHDFQFQASEYDTVRVAKLLTFMML</sequence>
<comment type="caution">
    <text evidence="1">The sequence shown here is derived from an EMBL/GenBank/DDBJ whole genome shotgun (WGS) entry which is preliminary data.</text>
</comment>
<gene>
    <name evidence="1" type="ORF">GOODEAATRI_011866</name>
</gene>
<reference evidence="1 2" key="1">
    <citation type="submission" date="2021-06" db="EMBL/GenBank/DDBJ databases">
        <authorList>
            <person name="Palmer J.M."/>
        </authorList>
    </citation>
    <scope>NUCLEOTIDE SEQUENCE [LARGE SCALE GENOMIC DNA]</scope>
    <source>
        <strain evidence="1 2">GA_2019</strain>
        <tissue evidence="1">Muscle</tissue>
    </source>
</reference>
<proteinExistence type="predicted"/>
<dbReference type="Proteomes" id="UP001476798">
    <property type="component" value="Unassembled WGS sequence"/>
</dbReference>
<dbReference type="EMBL" id="JAHRIO010000741">
    <property type="protein sequence ID" value="MEQ2158391.1"/>
    <property type="molecule type" value="Genomic_DNA"/>
</dbReference>
<dbReference type="PANTHER" id="PTHR15735">
    <property type="entry name" value="FCH AND DOUBLE SH3 DOMAINS PROTEIN"/>
    <property type="match status" value="1"/>
</dbReference>
<name>A0ABV0MH26_9TELE</name>
<keyword evidence="2" id="KW-1185">Reference proteome</keyword>
<evidence type="ECO:0000313" key="1">
    <source>
        <dbReference type="EMBL" id="MEQ2158391.1"/>
    </source>
</evidence>